<evidence type="ECO:0000313" key="4">
    <source>
        <dbReference type="EMBL" id="SMD36481.1"/>
    </source>
</evidence>
<keyword evidence="5" id="KW-1185">Reference proteome</keyword>
<gene>
    <name evidence="4" type="ORF">SAMN04488029_2917</name>
</gene>
<keyword evidence="1 4" id="KW-0808">Transferase</keyword>
<dbReference type="OrthoDB" id="9814490at2"/>
<keyword evidence="3" id="KW-0012">Acyltransferase</keyword>
<reference evidence="4 5" key="1">
    <citation type="submission" date="2017-04" db="EMBL/GenBank/DDBJ databases">
        <authorList>
            <person name="Afonso C.L."/>
            <person name="Miller P.J."/>
            <person name="Scott M.A."/>
            <person name="Spackman E."/>
            <person name="Goraichik I."/>
            <person name="Dimitrov K.M."/>
            <person name="Suarez D.L."/>
            <person name="Swayne D.E."/>
        </authorList>
    </citation>
    <scope>NUCLEOTIDE SEQUENCE [LARGE SCALE GENOMIC DNA]</scope>
    <source>
        <strain evidence="4 5">DSM 26133</strain>
    </source>
</reference>
<dbReference type="SUPFAM" id="SSF51161">
    <property type="entry name" value="Trimeric LpxA-like enzymes"/>
    <property type="match status" value="1"/>
</dbReference>
<evidence type="ECO:0000256" key="3">
    <source>
        <dbReference type="ARBA" id="ARBA00023315"/>
    </source>
</evidence>
<name>A0A1W2GIT1_REIFA</name>
<dbReference type="PROSITE" id="PS00101">
    <property type="entry name" value="HEXAPEP_TRANSFERASES"/>
    <property type="match status" value="1"/>
</dbReference>
<sequence>MKKGFKWLLYRIVNKLLSIHRQYTNENIYRAFDIHPSVQFWNVSFEGNIIIAEKTYINEGSRIDSGSSSTVKIGSHCAIGRYVHITSKTHSLDQPTTSRTNSEIKIIEKNTTIGNHVWIGDKSFINLGVSIGDNAIIGANSVVLKDVLPYEVVAGVPAKHIKFNRPTGSK</sequence>
<dbReference type="PANTHER" id="PTHR23416">
    <property type="entry name" value="SIALIC ACID SYNTHASE-RELATED"/>
    <property type="match status" value="1"/>
</dbReference>
<dbReference type="STRING" id="692418.SAMN04488029_2917"/>
<dbReference type="InterPro" id="IPR011004">
    <property type="entry name" value="Trimer_LpxA-like_sf"/>
</dbReference>
<dbReference type="GO" id="GO:0016746">
    <property type="term" value="F:acyltransferase activity"/>
    <property type="evidence" value="ECO:0007669"/>
    <property type="project" value="UniProtKB-KW"/>
</dbReference>
<evidence type="ECO:0000256" key="1">
    <source>
        <dbReference type="ARBA" id="ARBA00022679"/>
    </source>
</evidence>
<dbReference type="Pfam" id="PF00132">
    <property type="entry name" value="Hexapep"/>
    <property type="match status" value="1"/>
</dbReference>
<dbReference type="InterPro" id="IPR001451">
    <property type="entry name" value="Hexapep"/>
</dbReference>
<dbReference type="AlphaFoldDB" id="A0A1W2GIT1"/>
<dbReference type="Proteomes" id="UP000192472">
    <property type="component" value="Unassembled WGS sequence"/>
</dbReference>
<organism evidence="4 5">
    <name type="scientific">Reichenbachiella faecimaris</name>
    <dbReference type="NCBI Taxonomy" id="692418"/>
    <lineage>
        <taxon>Bacteria</taxon>
        <taxon>Pseudomonadati</taxon>
        <taxon>Bacteroidota</taxon>
        <taxon>Cytophagia</taxon>
        <taxon>Cytophagales</taxon>
        <taxon>Reichenbachiellaceae</taxon>
        <taxon>Reichenbachiella</taxon>
    </lineage>
</organism>
<dbReference type="InterPro" id="IPR018357">
    <property type="entry name" value="Hexapep_transf_CS"/>
</dbReference>
<dbReference type="Gene3D" id="2.160.10.10">
    <property type="entry name" value="Hexapeptide repeat proteins"/>
    <property type="match status" value="1"/>
</dbReference>
<accession>A0A1W2GIT1</accession>
<dbReference type="RefSeq" id="WP_084373566.1">
    <property type="nucleotide sequence ID" value="NZ_FWYF01000003.1"/>
</dbReference>
<protein>
    <submittedName>
        <fullName evidence="4">Hexapeptide repeat of succinyl-transferase</fullName>
    </submittedName>
</protein>
<proteinExistence type="predicted"/>
<evidence type="ECO:0000256" key="2">
    <source>
        <dbReference type="ARBA" id="ARBA00022737"/>
    </source>
</evidence>
<dbReference type="InterPro" id="IPR051159">
    <property type="entry name" value="Hexapeptide_acetyltransf"/>
</dbReference>
<evidence type="ECO:0000313" key="5">
    <source>
        <dbReference type="Proteomes" id="UP000192472"/>
    </source>
</evidence>
<keyword evidence="2" id="KW-0677">Repeat</keyword>
<dbReference type="EMBL" id="FWYF01000003">
    <property type="protein sequence ID" value="SMD36481.1"/>
    <property type="molecule type" value="Genomic_DNA"/>
</dbReference>